<dbReference type="InterPro" id="IPR050248">
    <property type="entry name" value="Polysacc_deacetylase_ArnD"/>
</dbReference>
<evidence type="ECO:0000259" key="1">
    <source>
        <dbReference type="PROSITE" id="PS51677"/>
    </source>
</evidence>
<proteinExistence type="predicted"/>
<feature type="domain" description="NodB homology" evidence="1">
    <location>
        <begin position="148"/>
        <end position="324"/>
    </location>
</feature>
<dbReference type="RefSeq" id="WP_113028868.1">
    <property type="nucleotide sequence ID" value="NZ_QMFB01000001.1"/>
</dbReference>
<dbReference type="GO" id="GO:0005975">
    <property type="term" value="P:carbohydrate metabolic process"/>
    <property type="evidence" value="ECO:0007669"/>
    <property type="project" value="InterPro"/>
</dbReference>
<dbReference type="Proteomes" id="UP000250369">
    <property type="component" value="Unassembled WGS sequence"/>
</dbReference>
<dbReference type="AlphaFoldDB" id="A0A329MTU5"/>
<gene>
    <name evidence="2" type="ORF">DQG23_00625</name>
</gene>
<dbReference type="PANTHER" id="PTHR10587:SF80">
    <property type="entry name" value="CHITOOLIGOSACCHARIDE DEACETYLASE"/>
    <property type="match status" value="1"/>
</dbReference>
<dbReference type="GO" id="GO:0016020">
    <property type="term" value="C:membrane"/>
    <property type="evidence" value="ECO:0007669"/>
    <property type="project" value="TreeGrafter"/>
</dbReference>
<dbReference type="EMBL" id="QMFB01000001">
    <property type="protein sequence ID" value="RAV22758.1"/>
    <property type="molecule type" value="Genomic_DNA"/>
</dbReference>
<dbReference type="OrthoDB" id="9812065at2"/>
<dbReference type="PANTHER" id="PTHR10587">
    <property type="entry name" value="GLYCOSYL TRANSFERASE-RELATED"/>
    <property type="match status" value="1"/>
</dbReference>
<protein>
    <recommendedName>
        <fullName evidence="1">NodB homology domain-containing protein</fullName>
    </recommendedName>
</protein>
<dbReference type="GO" id="GO:0016810">
    <property type="term" value="F:hydrolase activity, acting on carbon-nitrogen (but not peptide) bonds"/>
    <property type="evidence" value="ECO:0007669"/>
    <property type="project" value="InterPro"/>
</dbReference>
<organism evidence="2 3">
    <name type="scientific">Paenibacillus contaminans</name>
    <dbReference type="NCBI Taxonomy" id="450362"/>
    <lineage>
        <taxon>Bacteria</taxon>
        <taxon>Bacillati</taxon>
        <taxon>Bacillota</taxon>
        <taxon>Bacilli</taxon>
        <taxon>Bacillales</taxon>
        <taxon>Paenibacillaceae</taxon>
        <taxon>Paenibacillus</taxon>
    </lineage>
</organism>
<comment type="caution">
    <text evidence="2">The sequence shown here is derived from an EMBL/GenBank/DDBJ whole genome shotgun (WGS) entry which is preliminary data.</text>
</comment>
<dbReference type="InterPro" id="IPR002509">
    <property type="entry name" value="NODB_dom"/>
</dbReference>
<dbReference type="PROSITE" id="PS51677">
    <property type="entry name" value="NODB"/>
    <property type="match status" value="1"/>
</dbReference>
<dbReference type="Gene3D" id="3.20.20.370">
    <property type="entry name" value="Glycoside hydrolase/deacetylase"/>
    <property type="match status" value="1"/>
</dbReference>
<dbReference type="CDD" id="cd10950">
    <property type="entry name" value="CE4_BsYlxY_like"/>
    <property type="match status" value="1"/>
</dbReference>
<sequence length="344" mass="38172">MNRLLRALGALGAAILIAQIGALTGADDYIRNLKKPSTVYGEAAMPVFAAGKQAGRASDEGQREQWLLQVKEEAAKRRIEPIDARVDSVWKAIPGYNGREVDLERTLQITKPLTPIQEVPFVYRELEPKVNLDDLGAQPVYKGNPKKPMVSLMINVAWGNEFIPSMIDILNKENVHATFFFDGSWLKKNIPVAKEIGASGHELSNHAYSHKNMSRLGRQAAIEEITKTEALLEKELGVKNKLFAPPSGDFNMQTVQIAHELKLRTVLWTIDTVDWKGPQPEAIVSKIAKRIEPGAMILMHPTKSSSEALEAMIKEIKRKGFVLGTVSELLSPNRVPDVQTTLLQ</sequence>
<dbReference type="InterPro" id="IPR011330">
    <property type="entry name" value="Glyco_hydro/deAcase_b/a-brl"/>
</dbReference>
<evidence type="ECO:0000313" key="2">
    <source>
        <dbReference type="EMBL" id="RAV22758.1"/>
    </source>
</evidence>
<dbReference type="SUPFAM" id="SSF88713">
    <property type="entry name" value="Glycoside hydrolase/deacetylase"/>
    <property type="match status" value="1"/>
</dbReference>
<keyword evidence="3" id="KW-1185">Reference proteome</keyword>
<reference evidence="2 3" key="1">
    <citation type="journal article" date="2009" name="Int. J. Syst. Evol. Microbiol.">
        <title>Paenibacillus contaminans sp. nov., isolated from a contaminated laboratory plate.</title>
        <authorList>
            <person name="Chou J.H."/>
            <person name="Lee J.H."/>
            <person name="Lin M.C."/>
            <person name="Chang P.S."/>
            <person name="Arun A.B."/>
            <person name="Young C.C."/>
            <person name="Chen W.M."/>
        </authorList>
    </citation>
    <scope>NUCLEOTIDE SEQUENCE [LARGE SCALE GENOMIC DNA]</scope>
    <source>
        <strain evidence="2 3">CKOBP-6</strain>
    </source>
</reference>
<dbReference type="Pfam" id="PF01522">
    <property type="entry name" value="Polysacc_deac_1"/>
    <property type="match status" value="1"/>
</dbReference>
<accession>A0A329MTU5</accession>
<evidence type="ECO:0000313" key="3">
    <source>
        <dbReference type="Proteomes" id="UP000250369"/>
    </source>
</evidence>
<name>A0A329MTU5_9BACL</name>